<keyword evidence="9" id="KW-0413">Isomerase</keyword>
<evidence type="ECO:0000256" key="9">
    <source>
        <dbReference type="ARBA" id="ARBA00023235"/>
    </source>
</evidence>
<keyword evidence="7 12" id="KW-0067">ATP-binding</keyword>
<dbReference type="InterPro" id="IPR036185">
    <property type="entry name" value="DNA_heli_DnaB-like_N_sf"/>
</dbReference>
<dbReference type="PANTHER" id="PTHR30153:SF2">
    <property type="entry name" value="REPLICATIVE DNA HELICASE"/>
    <property type="match status" value="1"/>
</dbReference>
<dbReference type="Proteomes" id="UP000663802">
    <property type="component" value="Unassembled WGS sequence"/>
</dbReference>
<evidence type="ECO:0000256" key="10">
    <source>
        <dbReference type="ARBA" id="ARBA00048954"/>
    </source>
</evidence>
<sequence length="445" mass="49499">MDNTPIMRSLPQSIEAEQSVLGSMIIDRQAIVQAAEALTPDDFYREAHKVIFLSISEMIQKDQPIDLVTLLEYLKATDRLEKAGGMTYVTEMSGSVPTTANLSSYIKIVSEKATLRKLIRSSTETIEDCYNGQDNVEKVVDSAEKRVFEIGEKRNTGDFESLSAILERGFAEIERLFNDKGALTGVASGFVDLDSKTSGFQKGDMVLIAARPSMGKTTFALNICEHAALREGKSVVIFSLEMPKEQLAYKLLCSEANVDMVSLRTGNLEDKDWENIARAAGPLSSAKIYIDDTAGVTVMEMRSKCRRLKMEYGIDLIMIDYLQLMSGSSTSGESRQQEVSEISRSIKALAKEMQCPVIALSQLSRAPEQRADHRPMLSDLRESGSIEQDADLVMFLYRDEYYNKETDDKNIGECIIAKHRNGEVGAVKLAWLGQYSKFGNLDVVH</sequence>
<dbReference type="InterPro" id="IPR007694">
    <property type="entry name" value="DNA_helicase_DnaB-like_C"/>
</dbReference>
<protein>
    <recommendedName>
        <fullName evidence="11 12">Replicative DNA helicase</fullName>
        <ecNumber evidence="11 12">5.6.2.3</ecNumber>
    </recommendedName>
</protein>
<dbReference type="InterPro" id="IPR027417">
    <property type="entry name" value="P-loop_NTPase"/>
</dbReference>
<organism evidence="14 15">
    <name type="scientific">Clostridium zeae</name>
    <dbReference type="NCBI Taxonomy" id="2759022"/>
    <lineage>
        <taxon>Bacteria</taxon>
        <taxon>Bacillati</taxon>
        <taxon>Bacillota</taxon>
        <taxon>Clostridia</taxon>
        <taxon>Eubacteriales</taxon>
        <taxon>Clostridiaceae</taxon>
        <taxon>Clostridium</taxon>
    </lineage>
</organism>
<comment type="similarity">
    <text evidence="1 12">Belongs to the helicase family. DnaB subfamily.</text>
</comment>
<evidence type="ECO:0000259" key="13">
    <source>
        <dbReference type="PROSITE" id="PS51199"/>
    </source>
</evidence>
<comment type="catalytic activity">
    <reaction evidence="10 12">
        <text>ATP + H2O = ADP + phosphate + H(+)</text>
        <dbReference type="Rhea" id="RHEA:13065"/>
        <dbReference type="ChEBI" id="CHEBI:15377"/>
        <dbReference type="ChEBI" id="CHEBI:15378"/>
        <dbReference type="ChEBI" id="CHEBI:30616"/>
        <dbReference type="ChEBI" id="CHEBI:43474"/>
        <dbReference type="ChEBI" id="CHEBI:456216"/>
        <dbReference type="EC" id="5.6.2.3"/>
    </reaction>
</comment>
<reference evidence="14 15" key="1">
    <citation type="journal article" date="2021" name="Int. J. Syst. Evol. Microbiol.">
        <title>Clostridium zeae sp. nov., isolated from corn silage.</title>
        <authorList>
            <person name="Kobayashi H."/>
            <person name="Tanizawa Y."/>
            <person name="Yagura M."/>
            <person name="Sakamoto M."/>
            <person name="Ohkuma M."/>
            <person name="Tohno M."/>
        </authorList>
    </citation>
    <scope>NUCLEOTIDE SEQUENCE [LARGE SCALE GENOMIC DNA]</scope>
    <source>
        <strain evidence="14 15">CSC2</strain>
    </source>
</reference>
<dbReference type="NCBIfam" id="NF004384">
    <property type="entry name" value="PRK05748.1"/>
    <property type="match status" value="1"/>
</dbReference>
<keyword evidence="3 12" id="KW-0235">DNA replication</keyword>
<evidence type="ECO:0000256" key="2">
    <source>
        <dbReference type="ARBA" id="ARBA00022515"/>
    </source>
</evidence>
<dbReference type="CDD" id="cd00984">
    <property type="entry name" value="DnaB_C"/>
    <property type="match status" value="1"/>
</dbReference>
<keyword evidence="8 12" id="KW-0238">DNA-binding</keyword>
<evidence type="ECO:0000256" key="8">
    <source>
        <dbReference type="ARBA" id="ARBA00023125"/>
    </source>
</evidence>
<feature type="domain" description="SF4 helicase" evidence="13">
    <location>
        <begin position="179"/>
        <end position="445"/>
    </location>
</feature>
<dbReference type="InterPro" id="IPR016136">
    <property type="entry name" value="DNA_helicase_N/primase_C"/>
</dbReference>
<keyword evidence="2 12" id="KW-0639">Primosome</keyword>
<proteinExistence type="inferred from homology"/>
<keyword evidence="6 12" id="KW-0347">Helicase</keyword>
<accession>A0ABQ1EEV9</accession>
<evidence type="ECO:0000256" key="7">
    <source>
        <dbReference type="ARBA" id="ARBA00022840"/>
    </source>
</evidence>
<keyword evidence="4 12" id="KW-0547">Nucleotide-binding</keyword>
<evidence type="ECO:0000313" key="15">
    <source>
        <dbReference type="Proteomes" id="UP000663802"/>
    </source>
</evidence>
<dbReference type="PANTHER" id="PTHR30153">
    <property type="entry name" value="REPLICATIVE DNA HELICASE DNAB"/>
    <property type="match status" value="1"/>
</dbReference>
<evidence type="ECO:0000313" key="14">
    <source>
        <dbReference type="EMBL" id="GFZ33355.1"/>
    </source>
</evidence>
<dbReference type="Pfam" id="PF00772">
    <property type="entry name" value="DnaB"/>
    <property type="match status" value="1"/>
</dbReference>
<dbReference type="PROSITE" id="PS51199">
    <property type="entry name" value="SF4_HELICASE"/>
    <property type="match status" value="1"/>
</dbReference>
<comment type="caution">
    <text evidence="14">The sequence shown here is derived from an EMBL/GenBank/DDBJ whole genome shotgun (WGS) entry which is preliminary data.</text>
</comment>
<dbReference type="GO" id="GO:0004386">
    <property type="term" value="F:helicase activity"/>
    <property type="evidence" value="ECO:0007669"/>
    <property type="project" value="UniProtKB-KW"/>
</dbReference>
<dbReference type="EC" id="5.6.2.3" evidence="11 12"/>
<dbReference type="Gene3D" id="3.40.50.300">
    <property type="entry name" value="P-loop containing nucleotide triphosphate hydrolases"/>
    <property type="match status" value="1"/>
</dbReference>
<dbReference type="NCBIfam" id="TIGR00665">
    <property type="entry name" value="DnaB"/>
    <property type="match status" value="1"/>
</dbReference>
<dbReference type="NCBIfam" id="NF004109">
    <property type="entry name" value="PRK05595.1"/>
    <property type="match status" value="1"/>
</dbReference>
<dbReference type="SUPFAM" id="SSF48024">
    <property type="entry name" value="N-terminal domain of DnaB helicase"/>
    <property type="match status" value="1"/>
</dbReference>
<dbReference type="InterPro" id="IPR003593">
    <property type="entry name" value="AAA+_ATPase"/>
</dbReference>
<dbReference type="Pfam" id="PF03796">
    <property type="entry name" value="DnaB_C"/>
    <property type="match status" value="1"/>
</dbReference>
<dbReference type="InterPro" id="IPR007692">
    <property type="entry name" value="DNA_helicase_DnaB"/>
</dbReference>
<dbReference type="RefSeq" id="WP_206871579.1">
    <property type="nucleotide sequence ID" value="NZ_BMBA01000005.1"/>
</dbReference>
<evidence type="ECO:0000256" key="6">
    <source>
        <dbReference type="ARBA" id="ARBA00022806"/>
    </source>
</evidence>
<evidence type="ECO:0000256" key="11">
    <source>
        <dbReference type="NCBIfam" id="TIGR00665"/>
    </source>
</evidence>
<comment type="function">
    <text evidence="12">The main replicative DNA helicase, it participates in initiation and elongation during chromosome replication. Travels ahead of the DNA replisome, separating dsDNA into templates for DNA synthesis. A processive ATP-dependent 5'-3' DNA helicase it has DNA-dependent ATPase activity.</text>
</comment>
<gene>
    <name evidence="14" type="primary">dnaC</name>
    <name evidence="14" type="ORF">CSC2_38810</name>
</gene>
<evidence type="ECO:0000256" key="4">
    <source>
        <dbReference type="ARBA" id="ARBA00022741"/>
    </source>
</evidence>
<dbReference type="SUPFAM" id="SSF52540">
    <property type="entry name" value="P-loop containing nucleoside triphosphate hydrolases"/>
    <property type="match status" value="1"/>
</dbReference>
<dbReference type="EMBL" id="BMBA01000005">
    <property type="protein sequence ID" value="GFZ33355.1"/>
    <property type="molecule type" value="Genomic_DNA"/>
</dbReference>
<dbReference type="InterPro" id="IPR007693">
    <property type="entry name" value="DNA_helicase_DnaB-like_N"/>
</dbReference>
<evidence type="ECO:0000256" key="1">
    <source>
        <dbReference type="ARBA" id="ARBA00008428"/>
    </source>
</evidence>
<keyword evidence="15" id="KW-1185">Reference proteome</keyword>
<evidence type="ECO:0000256" key="5">
    <source>
        <dbReference type="ARBA" id="ARBA00022801"/>
    </source>
</evidence>
<evidence type="ECO:0000256" key="3">
    <source>
        <dbReference type="ARBA" id="ARBA00022705"/>
    </source>
</evidence>
<evidence type="ECO:0000256" key="12">
    <source>
        <dbReference type="RuleBase" id="RU362085"/>
    </source>
</evidence>
<name>A0ABQ1EEV9_9CLOT</name>
<keyword evidence="5 12" id="KW-0378">Hydrolase</keyword>
<dbReference type="SMART" id="SM00382">
    <property type="entry name" value="AAA"/>
    <property type="match status" value="1"/>
</dbReference>
<dbReference type="Gene3D" id="1.10.860.10">
    <property type="entry name" value="DNAb Helicase, Chain A"/>
    <property type="match status" value="1"/>
</dbReference>